<sequence length="98" mass="11049">MSWGPSVLLLVWFPQPTSIDSPKGFRVHRSGRGAGVVLTTHVHRLTQRFRVHRGGRGAGVVRKFVEGFQFRCHPRHLTDVQNYEFQSKLGSVLLQNGA</sequence>
<evidence type="ECO:0000313" key="2">
    <source>
        <dbReference type="EMBL" id="GBM69513.1"/>
    </source>
</evidence>
<evidence type="ECO:0000256" key="1">
    <source>
        <dbReference type="SAM" id="SignalP"/>
    </source>
</evidence>
<gene>
    <name evidence="2" type="ORF">AVEN_137908_1</name>
</gene>
<dbReference type="EMBL" id="BGPR01104390">
    <property type="protein sequence ID" value="GBM69513.1"/>
    <property type="molecule type" value="Genomic_DNA"/>
</dbReference>
<dbReference type="AlphaFoldDB" id="A0A4Y2HW52"/>
<protein>
    <recommendedName>
        <fullName evidence="4">Secreted protein</fullName>
    </recommendedName>
</protein>
<organism evidence="2 3">
    <name type="scientific">Araneus ventricosus</name>
    <name type="common">Orbweaver spider</name>
    <name type="synonym">Epeira ventricosa</name>
    <dbReference type="NCBI Taxonomy" id="182803"/>
    <lineage>
        <taxon>Eukaryota</taxon>
        <taxon>Metazoa</taxon>
        <taxon>Ecdysozoa</taxon>
        <taxon>Arthropoda</taxon>
        <taxon>Chelicerata</taxon>
        <taxon>Arachnida</taxon>
        <taxon>Araneae</taxon>
        <taxon>Araneomorphae</taxon>
        <taxon>Entelegynae</taxon>
        <taxon>Araneoidea</taxon>
        <taxon>Araneidae</taxon>
        <taxon>Araneus</taxon>
    </lineage>
</organism>
<name>A0A4Y2HW52_ARAVE</name>
<feature type="signal peptide" evidence="1">
    <location>
        <begin position="1"/>
        <end position="19"/>
    </location>
</feature>
<evidence type="ECO:0008006" key="4">
    <source>
        <dbReference type="Google" id="ProtNLM"/>
    </source>
</evidence>
<keyword evidence="1" id="KW-0732">Signal</keyword>
<accession>A0A4Y2HW52</accession>
<dbReference type="Proteomes" id="UP000499080">
    <property type="component" value="Unassembled WGS sequence"/>
</dbReference>
<feature type="chain" id="PRO_5021461807" description="Secreted protein" evidence="1">
    <location>
        <begin position="20"/>
        <end position="98"/>
    </location>
</feature>
<evidence type="ECO:0000313" key="3">
    <source>
        <dbReference type="Proteomes" id="UP000499080"/>
    </source>
</evidence>
<reference evidence="2 3" key="1">
    <citation type="journal article" date="2019" name="Sci. Rep.">
        <title>Orb-weaving spider Araneus ventricosus genome elucidates the spidroin gene catalogue.</title>
        <authorList>
            <person name="Kono N."/>
            <person name="Nakamura H."/>
            <person name="Ohtoshi R."/>
            <person name="Moran D.A.P."/>
            <person name="Shinohara A."/>
            <person name="Yoshida Y."/>
            <person name="Fujiwara M."/>
            <person name="Mori M."/>
            <person name="Tomita M."/>
            <person name="Arakawa K."/>
        </authorList>
    </citation>
    <scope>NUCLEOTIDE SEQUENCE [LARGE SCALE GENOMIC DNA]</scope>
</reference>
<proteinExistence type="predicted"/>
<comment type="caution">
    <text evidence="2">The sequence shown here is derived from an EMBL/GenBank/DDBJ whole genome shotgun (WGS) entry which is preliminary data.</text>
</comment>
<keyword evidence="3" id="KW-1185">Reference proteome</keyword>